<name>A0A562YFY7_9FLAO</name>
<dbReference type="Proteomes" id="UP000295814">
    <property type="component" value="Unassembled WGS sequence"/>
</dbReference>
<dbReference type="AlphaFoldDB" id="A0A562YFY7"/>
<dbReference type="OrthoDB" id="1466667at2"/>
<organism evidence="1 2">
    <name type="scientific">Seonamhaeicola sediminis</name>
    <dbReference type="NCBI Taxonomy" id="2528206"/>
    <lineage>
        <taxon>Bacteria</taxon>
        <taxon>Pseudomonadati</taxon>
        <taxon>Bacteroidota</taxon>
        <taxon>Flavobacteriia</taxon>
        <taxon>Flavobacteriales</taxon>
        <taxon>Flavobacteriaceae</taxon>
    </lineage>
</organism>
<reference evidence="1 2" key="1">
    <citation type="submission" date="2019-07" db="EMBL/GenBank/DDBJ databases">
        <title>Seonamhaeicola sp. W255 draft genome.</title>
        <authorList>
            <person name="Zhang X.-Y."/>
            <person name="Zhang R."/>
            <person name="Zhong Y.-L."/>
            <person name="Du Z.-J."/>
        </authorList>
    </citation>
    <scope>NUCLEOTIDE SEQUENCE [LARGE SCALE GENOMIC DNA]</scope>
    <source>
        <strain evidence="1 2">W255</strain>
    </source>
</reference>
<keyword evidence="2" id="KW-1185">Reference proteome</keyword>
<evidence type="ECO:0000313" key="1">
    <source>
        <dbReference type="EMBL" id="TWO33508.1"/>
    </source>
</evidence>
<evidence type="ECO:0000313" key="2">
    <source>
        <dbReference type="Proteomes" id="UP000295814"/>
    </source>
</evidence>
<accession>A0A562YFY7</accession>
<proteinExistence type="predicted"/>
<dbReference type="EMBL" id="SMZJ02000003">
    <property type="protein sequence ID" value="TWO33508.1"/>
    <property type="molecule type" value="Genomic_DNA"/>
</dbReference>
<comment type="caution">
    <text evidence="1">The sequence shown here is derived from an EMBL/GenBank/DDBJ whole genome shotgun (WGS) entry which is preliminary data.</text>
</comment>
<evidence type="ECO:0008006" key="3">
    <source>
        <dbReference type="Google" id="ProtNLM"/>
    </source>
</evidence>
<gene>
    <name evidence="1" type="ORF">E1J38_005175</name>
</gene>
<sequence length="238" mass="27122">MRVNWSYIKMLVLSVVVIFLYAFSTHRNDVRKVSKPKVEFVGENSLFVTRDNVSKLLIQNSESFKNVPKEALDLNELEKALKSNPMIKSAEVYVAVNGTLNAKVEQKTPVARVCANASYYIDAEGSFMPLSSNYSARVPLVTGYVEKNNLKNVYTIAREIQKDDFLKKHVVEIHQSLDKDIFLKLRQCKFIVQLGGVNLLDKKINNLKAFYLKTTNEGTLNDYSKVNLQFDNQVVCSR</sequence>
<protein>
    <recommendedName>
        <fullName evidence="3">Cell division protein FtsQ</fullName>
    </recommendedName>
</protein>